<organism evidence="2 3">
    <name type="scientific">Bubo bubo</name>
    <name type="common">Eurasian eagle-owl</name>
    <name type="synonym">Strix bubo</name>
    <dbReference type="NCBI Taxonomy" id="30461"/>
    <lineage>
        <taxon>Eukaryota</taxon>
        <taxon>Metazoa</taxon>
        <taxon>Chordata</taxon>
        <taxon>Craniata</taxon>
        <taxon>Vertebrata</taxon>
        <taxon>Euteleostomi</taxon>
        <taxon>Archelosauria</taxon>
        <taxon>Archosauria</taxon>
        <taxon>Dinosauria</taxon>
        <taxon>Saurischia</taxon>
        <taxon>Theropoda</taxon>
        <taxon>Coelurosauria</taxon>
        <taxon>Aves</taxon>
        <taxon>Neognathae</taxon>
        <taxon>Neoaves</taxon>
        <taxon>Telluraves</taxon>
        <taxon>Strigiformes</taxon>
        <taxon>Strigidae</taxon>
        <taxon>Bubo</taxon>
    </lineage>
</organism>
<evidence type="ECO:0000256" key="1">
    <source>
        <dbReference type="SAM" id="MobiDB-lite"/>
    </source>
</evidence>
<dbReference type="AlphaFoldDB" id="A0A8C0EJD1"/>
<reference evidence="2" key="2">
    <citation type="submission" date="2025-09" db="UniProtKB">
        <authorList>
            <consortium name="Ensembl"/>
        </authorList>
    </citation>
    <scope>IDENTIFICATION</scope>
</reference>
<feature type="region of interest" description="Disordered" evidence="1">
    <location>
        <begin position="1"/>
        <end position="33"/>
    </location>
</feature>
<reference evidence="2" key="1">
    <citation type="submission" date="2025-08" db="UniProtKB">
        <authorList>
            <consortium name="Ensembl"/>
        </authorList>
    </citation>
    <scope>IDENTIFICATION</scope>
</reference>
<sequence>CSPSEMEELREGEVKLPGSCEAGEPQHPSQQEKADFIKDHSKANGLPMKSKKASSFHEFACNTRLLFLLFFFTNLNSKVAKAMAARVLENHSNLWAKPEWAQSALRDVPTNCKVIKSSSKAQLSRTACVWTPLQKQQSLPLRPVILLVARISDQNASGAPPMTLREKTHPEKFRQLLSSHSTDLDELRKCSWPGVPREVRPVMWHLSVSTRTCDTGVLGDCAKPGTCAARPSLCPVTRFAHFVSLPSLRVSCRVFFGWGV</sequence>
<accession>A0A8C0EJD1</accession>
<dbReference type="Ensembl" id="ENSBOBT00000004095.1">
    <property type="protein sequence ID" value="ENSBOBP00000003994.1"/>
    <property type="gene ID" value="ENSBOBG00000002742.1"/>
</dbReference>
<name>A0A8C0EJD1_BUBBB</name>
<dbReference type="Proteomes" id="UP000694567">
    <property type="component" value="Unplaced"/>
</dbReference>
<evidence type="ECO:0000313" key="2">
    <source>
        <dbReference type="Ensembl" id="ENSBOBP00000003994.1"/>
    </source>
</evidence>
<evidence type="ECO:0000313" key="3">
    <source>
        <dbReference type="Proteomes" id="UP000694567"/>
    </source>
</evidence>
<protein>
    <submittedName>
        <fullName evidence="2">Uncharacterized protein</fullName>
    </submittedName>
</protein>
<proteinExistence type="predicted"/>
<keyword evidence="3" id="KW-1185">Reference proteome</keyword>